<evidence type="ECO:0000313" key="1">
    <source>
        <dbReference type="EMBL" id="KAJ8627391.1"/>
    </source>
</evidence>
<accession>A0ACC2L1X4</accession>
<gene>
    <name evidence="1" type="ORF">MRB53_020698</name>
</gene>
<proteinExistence type="predicted"/>
<dbReference type="Proteomes" id="UP001234297">
    <property type="component" value="Chromosome 6"/>
</dbReference>
<name>A0ACC2L1X4_PERAE</name>
<evidence type="ECO:0000313" key="2">
    <source>
        <dbReference type="Proteomes" id="UP001234297"/>
    </source>
</evidence>
<protein>
    <submittedName>
        <fullName evidence="1">Uncharacterized protein</fullName>
    </submittedName>
</protein>
<sequence>MEGAANYISVALCSLITGEGFTSNVAVSGDSGHVQRCHTNYSVKNNLGESTITTTNLKGTEKPRAAHEARAERGRKWVGFGTEAQHGLGRVPYPITHPNLGSKEEATTTCFLSGDSSTGDDCLLAFDVQHSAFQSSPATSELLLSLLFSGGASPNIQIIYDNGRIQILCSSDDVGSAMLVFFGFQRIGIGPLSRSVLCLQRSGDDLLWSRRLGSACTSFIQFIERPDPLFSLMSATRIEIAILLWLGSQQRGVQNPV</sequence>
<dbReference type="EMBL" id="CM056814">
    <property type="protein sequence ID" value="KAJ8627391.1"/>
    <property type="molecule type" value="Genomic_DNA"/>
</dbReference>
<comment type="caution">
    <text evidence="1">The sequence shown here is derived from an EMBL/GenBank/DDBJ whole genome shotgun (WGS) entry which is preliminary data.</text>
</comment>
<organism evidence="1 2">
    <name type="scientific">Persea americana</name>
    <name type="common">Avocado</name>
    <dbReference type="NCBI Taxonomy" id="3435"/>
    <lineage>
        <taxon>Eukaryota</taxon>
        <taxon>Viridiplantae</taxon>
        <taxon>Streptophyta</taxon>
        <taxon>Embryophyta</taxon>
        <taxon>Tracheophyta</taxon>
        <taxon>Spermatophyta</taxon>
        <taxon>Magnoliopsida</taxon>
        <taxon>Magnoliidae</taxon>
        <taxon>Laurales</taxon>
        <taxon>Lauraceae</taxon>
        <taxon>Persea</taxon>
    </lineage>
</organism>
<keyword evidence="2" id="KW-1185">Reference proteome</keyword>
<reference evidence="1 2" key="1">
    <citation type="journal article" date="2022" name="Hortic Res">
        <title>A haplotype resolved chromosomal level avocado genome allows analysis of novel avocado genes.</title>
        <authorList>
            <person name="Nath O."/>
            <person name="Fletcher S.J."/>
            <person name="Hayward A."/>
            <person name="Shaw L.M."/>
            <person name="Masouleh A.K."/>
            <person name="Furtado A."/>
            <person name="Henry R.J."/>
            <person name="Mitter N."/>
        </authorList>
    </citation>
    <scope>NUCLEOTIDE SEQUENCE [LARGE SCALE GENOMIC DNA]</scope>
    <source>
        <strain evidence="2">cv. Hass</strain>
    </source>
</reference>